<organism evidence="1 2">
    <name type="scientific">Pueribacillus theae</name>
    <dbReference type="NCBI Taxonomy" id="2171751"/>
    <lineage>
        <taxon>Bacteria</taxon>
        <taxon>Bacillati</taxon>
        <taxon>Bacillota</taxon>
        <taxon>Bacilli</taxon>
        <taxon>Bacillales</taxon>
        <taxon>Bacillaceae</taxon>
        <taxon>Pueribacillus</taxon>
    </lineage>
</organism>
<dbReference type="OrthoDB" id="2168818at2"/>
<evidence type="ECO:0000313" key="2">
    <source>
        <dbReference type="Proteomes" id="UP000245998"/>
    </source>
</evidence>
<dbReference type="AlphaFoldDB" id="A0A2U1JV03"/>
<dbReference type="RefSeq" id="WP_116555631.1">
    <property type="nucleotide sequence ID" value="NZ_QCZG01000035.1"/>
</dbReference>
<comment type="caution">
    <text evidence="1">The sequence shown here is derived from an EMBL/GenBank/DDBJ whole genome shotgun (WGS) entry which is preliminary data.</text>
</comment>
<sequence length="133" mass="15318">MDILDEVYKALKSDPFIAAEVGNRIKFYEYPATGDKFGPIIVLEEVGPEMPGDYADDVWLTDDYFIHIEVWVQGAGGRTKRDAIAKQIKNIMWDKLGFAQVSGMPPEWDKDTNTYRDARRYRGKAYREDFDAL</sequence>
<proteinExistence type="predicted"/>
<protein>
    <recommendedName>
        <fullName evidence="3">DUF3168 domain-containing protein</fullName>
    </recommendedName>
</protein>
<dbReference type="Proteomes" id="UP000245998">
    <property type="component" value="Unassembled WGS sequence"/>
</dbReference>
<reference evidence="1 2" key="1">
    <citation type="submission" date="2018-04" db="EMBL/GenBank/DDBJ databases">
        <title>Camelliibacillus theae gen. nov., sp. nov., isolated from Pu'er tea.</title>
        <authorList>
            <person name="Niu L."/>
        </authorList>
    </citation>
    <scope>NUCLEOTIDE SEQUENCE [LARGE SCALE GENOMIC DNA]</scope>
    <source>
        <strain evidence="1 2">T8</strain>
    </source>
</reference>
<gene>
    <name evidence="1" type="ORF">DCC39_14565</name>
</gene>
<name>A0A2U1JV03_9BACI</name>
<accession>A0A2U1JV03</accession>
<evidence type="ECO:0008006" key="3">
    <source>
        <dbReference type="Google" id="ProtNLM"/>
    </source>
</evidence>
<dbReference type="EMBL" id="QCZG01000035">
    <property type="protein sequence ID" value="PWA08658.1"/>
    <property type="molecule type" value="Genomic_DNA"/>
</dbReference>
<evidence type="ECO:0000313" key="1">
    <source>
        <dbReference type="EMBL" id="PWA08658.1"/>
    </source>
</evidence>
<keyword evidence="2" id="KW-1185">Reference proteome</keyword>